<evidence type="ECO:0000313" key="2">
    <source>
        <dbReference type="Proteomes" id="UP001066276"/>
    </source>
</evidence>
<sequence>MLETLEVSVKKINITVYIETVTTVINDEISSNGKVIFNYVMSNDGEFTGLNGDSTIEKANINISHLTVGIKEMKNILVST</sequence>
<name>A0AAV7PD23_PLEWA</name>
<dbReference type="EMBL" id="JANPWB010000011">
    <property type="protein sequence ID" value="KAJ1125684.1"/>
    <property type="molecule type" value="Genomic_DNA"/>
</dbReference>
<proteinExistence type="predicted"/>
<protein>
    <submittedName>
        <fullName evidence="1">Uncharacterized protein</fullName>
    </submittedName>
</protein>
<evidence type="ECO:0000313" key="1">
    <source>
        <dbReference type="EMBL" id="KAJ1125684.1"/>
    </source>
</evidence>
<dbReference type="AlphaFoldDB" id="A0AAV7PD23"/>
<comment type="caution">
    <text evidence="1">The sequence shown here is derived from an EMBL/GenBank/DDBJ whole genome shotgun (WGS) entry which is preliminary data.</text>
</comment>
<keyword evidence="2" id="KW-1185">Reference proteome</keyword>
<dbReference type="Proteomes" id="UP001066276">
    <property type="component" value="Chromosome 7"/>
</dbReference>
<reference evidence="1" key="1">
    <citation type="journal article" date="2022" name="bioRxiv">
        <title>Sequencing and chromosome-scale assembly of the giantPleurodeles waltlgenome.</title>
        <authorList>
            <person name="Brown T."/>
            <person name="Elewa A."/>
            <person name="Iarovenko S."/>
            <person name="Subramanian E."/>
            <person name="Araus A.J."/>
            <person name="Petzold A."/>
            <person name="Susuki M."/>
            <person name="Suzuki K.-i.T."/>
            <person name="Hayashi T."/>
            <person name="Toyoda A."/>
            <person name="Oliveira C."/>
            <person name="Osipova E."/>
            <person name="Leigh N.D."/>
            <person name="Simon A."/>
            <person name="Yun M.H."/>
        </authorList>
    </citation>
    <scope>NUCLEOTIDE SEQUENCE</scope>
    <source>
        <strain evidence="1">20211129_DDA</strain>
        <tissue evidence="1">Liver</tissue>
    </source>
</reference>
<accession>A0AAV7PD23</accession>
<gene>
    <name evidence="1" type="ORF">NDU88_004107</name>
</gene>
<organism evidence="1 2">
    <name type="scientific">Pleurodeles waltl</name>
    <name type="common">Iberian ribbed newt</name>
    <dbReference type="NCBI Taxonomy" id="8319"/>
    <lineage>
        <taxon>Eukaryota</taxon>
        <taxon>Metazoa</taxon>
        <taxon>Chordata</taxon>
        <taxon>Craniata</taxon>
        <taxon>Vertebrata</taxon>
        <taxon>Euteleostomi</taxon>
        <taxon>Amphibia</taxon>
        <taxon>Batrachia</taxon>
        <taxon>Caudata</taxon>
        <taxon>Salamandroidea</taxon>
        <taxon>Salamandridae</taxon>
        <taxon>Pleurodelinae</taxon>
        <taxon>Pleurodeles</taxon>
    </lineage>
</organism>